<dbReference type="AlphaFoldDB" id="A0AA40FUH2"/>
<evidence type="ECO:0000256" key="1">
    <source>
        <dbReference type="SAM" id="MobiDB-lite"/>
    </source>
</evidence>
<dbReference type="EMBL" id="JAHYIQ010000016">
    <property type="protein sequence ID" value="KAK1125229.1"/>
    <property type="molecule type" value="Genomic_DNA"/>
</dbReference>
<organism evidence="2 3">
    <name type="scientific">Melipona bicolor</name>
    <dbReference type="NCBI Taxonomy" id="60889"/>
    <lineage>
        <taxon>Eukaryota</taxon>
        <taxon>Metazoa</taxon>
        <taxon>Ecdysozoa</taxon>
        <taxon>Arthropoda</taxon>
        <taxon>Hexapoda</taxon>
        <taxon>Insecta</taxon>
        <taxon>Pterygota</taxon>
        <taxon>Neoptera</taxon>
        <taxon>Endopterygota</taxon>
        <taxon>Hymenoptera</taxon>
        <taxon>Apocrita</taxon>
        <taxon>Aculeata</taxon>
        <taxon>Apoidea</taxon>
        <taxon>Anthophila</taxon>
        <taxon>Apidae</taxon>
        <taxon>Melipona</taxon>
    </lineage>
</organism>
<evidence type="ECO:0000313" key="3">
    <source>
        <dbReference type="Proteomes" id="UP001177670"/>
    </source>
</evidence>
<feature type="region of interest" description="Disordered" evidence="1">
    <location>
        <begin position="1"/>
        <end position="51"/>
    </location>
</feature>
<gene>
    <name evidence="2" type="ORF">K0M31_005603</name>
</gene>
<accession>A0AA40FUH2</accession>
<dbReference type="Proteomes" id="UP001177670">
    <property type="component" value="Unassembled WGS sequence"/>
</dbReference>
<reference evidence="2" key="1">
    <citation type="submission" date="2021-10" db="EMBL/GenBank/DDBJ databases">
        <title>Melipona bicolor Genome sequencing and assembly.</title>
        <authorList>
            <person name="Araujo N.S."/>
            <person name="Arias M.C."/>
        </authorList>
    </citation>
    <scope>NUCLEOTIDE SEQUENCE</scope>
    <source>
        <strain evidence="2">USP_2M_L1-L4_2017</strain>
        <tissue evidence="2">Whole body</tissue>
    </source>
</reference>
<sequence length="140" mass="16542">MTIREAKDTTECKEEKIKEQLEETKNAESRRRGRIFKVQNTTNSNKDRNPTKCKIISETSLSIRKRNEANNTRGRNMFNLQHIQEEDLNHTVLECSICDQLTIRKKLSRKIETIGQALIIRNKEDIKRIFKYKKTCFLQG</sequence>
<proteinExistence type="predicted"/>
<keyword evidence="3" id="KW-1185">Reference proteome</keyword>
<name>A0AA40FUH2_9HYME</name>
<evidence type="ECO:0000313" key="2">
    <source>
        <dbReference type="EMBL" id="KAK1125229.1"/>
    </source>
</evidence>
<protein>
    <submittedName>
        <fullName evidence="2">Uncharacterized protein</fullName>
    </submittedName>
</protein>
<comment type="caution">
    <text evidence="2">The sequence shown here is derived from an EMBL/GenBank/DDBJ whole genome shotgun (WGS) entry which is preliminary data.</text>
</comment>
<feature type="compositionally biased region" description="Basic and acidic residues" evidence="1">
    <location>
        <begin position="1"/>
        <end position="30"/>
    </location>
</feature>